<feature type="transmembrane region" description="Helical" evidence="1">
    <location>
        <begin position="6"/>
        <end position="34"/>
    </location>
</feature>
<protein>
    <submittedName>
        <fullName evidence="2">Uncharacterized protein</fullName>
    </submittedName>
</protein>
<dbReference type="Proteomes" id="UP000198619">
    <property type="component" value="Unassembled WGS sequence"/>
</dbReference>
<dbReference type="AlphaFoldDB" id="A0A1I0V704"/>
<accession>A0A1I0V704</accession>
<evidence type="ECO:0000256" key="1">
    <source>
        <dbReference type="SAM" id="Phobius"/>
    </source>
</evidence>
<name>A0A1I0V704_9CLOT</name>
<evidence type="ECO:0000313" key="3">
    <source>
        <dbReference type="Proteomes" id="UP000198619"/>
    </source>
</evidence>
<gene>
    <name evidence="2" type="ORF">SAMN04488528_1001201</name>
</gene>
<keyword evidence="1" id="KW-0812">Transmembrane</keyword>
<sequence length="50" mass="5921">MNFKNVNYGIIIILFIMFISSKNITYFFLMIPFIQGALLKLYKNNLENTL</sequence>
<keyword evidence="1" id="KW-0472">Membrane</keyword>
<dbReference type="EMBL" id="FOKI01000001">
    <property type="protein sequence ID" value="SFA72111.1"/>
    <property type="molecule type" value="Genomic_DNA"/>
</dbReference>
<organism evidence="2 3">
    <name type="scientific">Clostridium frigidicarnis</name>
    <dbReference type="NCBI Taxonomy" id="84698"/>
    <lineage>
        <taxon>Bacteria</taxon>
        <taxon>Bacillati</taxon>
        <taxon>Bacillota</taxon>
        <taxon>Clostridia</taxon>
        <taxon>Eubacteriales</taxon>
        <taxon>Clostridiaceae</taxon>
        <taxon>Clostridium</taxon>
    </lineage>
</organism>
<proteinExistence type="predicted"/>
<evidence type="ECO:0000313" key="2">
    <source>
        <dbReference type="EMBL" id="SFA72111.1"/>
    </source>
</evidence>
<reference evidence="2 3" key="1">
    <citation type="submission" date="2016-10" db="EMBL/GenBank/DDBJ databases">
        <authorList>
            <person name="de Groot N.N."/>
        </authorList>
    </citation>
    <scope>NUCLEOTIDE SEQUENCE [LARGE SCALE GENOMIC DNA]</scope>
    <source>
        <strain evidence="2 3">DSM 12271</strain>
    </source>
</reference>
<keyword evidence="3" id="KW-1185">Reference proteome</keyword>
<dbReference type="STRING" id="84698.SAMN04488528_1001201"/>
<keyword evidence="1" id="KW-1133">Transmembrane helix</keyword>